<protein>
    <submittedName>
        <fullName evidence="1">Uncharacterized protein</fullName>
    </submittedName>
</protein>
<reference evidence="1 2" key="1">
    <citation type="submission" date="2019-07" db="EMBL/GenBank/DDBJ databases">
        <title>Genome sequencing of lignin-degrading bacterial isolates.</title>
        <authorList>
            <person name="Gladden J."/>
        </authorList>
    </citation>
    <scope>NUCLEOTIDE SEQUENCE [LARGE SCALE GENOMIC DNA]</scope>
    <source>
        <strain evidence="1 2">J11</strain>
    </source>
</reference>
<accession>A0A562B7G2</accession>
<evidence type="ECO:0000313" key="2">
    <source>
        <dbReference type="Proteomes" id="UP000318141"/>
    </source>
</evidence>
<comment type="caution">
    <text evidence="1">The sequence shown here is derived from an EMBL/GenBank/DDBJ whole genome shotgun (WGS) entry which is preliminary data.</text>
</comment>
<evidence type="ECO:0000313" key="1">
    <source>
        <dbReference type="EMBL" id="TWG81122.1"/>
    </source>
</evidence>
<keyword evidence="2" id="KW-1185">Reference proteome</keyword>
<dbReference type="AlphaFoldDB" id="A0A562B7G2"/>
<proteinExistence type="predicted"/>
<feature type="non-terminal residue" evidence="1">
    <location>
        <position position="23"/>
    </location>
</feature>
<dbReference type="Proteomes" id="UP000318141">
    <property type="component" value="Unassembled WGS sequence"/>
</dbReference>
<organism evidence="1 2">
    <name type="scientific">Cupriavidus gilardii J11</name>
    <dbReference type="NCBI Taxonomy" id="936133"/>
    <lineage>
        <taxon>Bacteria</taxon>
        <taxon>Pseudomonadati</taxon>
        <taxon>Pseudomonadota</taxon>
        <taxon>Betaproteobacteria</taxon>
        <taxon>Burkholderiales</taxon>
        <taxon>Burkholderiaceae</taxon>
        <taxon>Cupriavidus</taxon>
    </lineage>
</organism>
<name>A0A562B7G2_9BURK</name>
<dbReference type="EMBL" id="VLJN01000039">
    <property type="protein sequence ID" value="TWG81122.1"/>
    <property type="molecule type" value="Genomic_DNA"/>
</dbReference>
<gene>
    <name evidence="1" type="ORF">L602_004400000010</name>
</gene>
<sequence length="23" mass="2592">MRHLDLELLRTLVAIAEHATFAA</sequence>